<dbReference type="EMBL" id="FP929135">
    <property type="protein sequence ID" value="CBX99016.1"/>
    <property type="molecule type" value="Genomic_DNA"/>
</dbReference>
<protein>
    <submittedName>
        <fullName evidence="1">Uncharacterized protein</fullName>
    </submittedName>
</protein>
<dbReference type="Proteomes" id="UP000002668">
    <property type="component" value="Genome"/>
</dbReference>
<reference evidence="2" key="1">
    <citation type="journal article" date="2011" name="Nat. Commun.">
        <title>Effector diversification within compartments of the Leptosphaeria maculans genome affected by Repeat-Induced Point mutations.</title>
        <authorList>
            <person name="Rouxel T."/>
            <person name="Grandaubert J."/>
            <person name="Hane J.K."/>
            <person name="Hoede C."/>
            <person name="van de Wouw A.P."/>
            <person name="Couloux A."/>
            <person name="Dominguez V."/>
            <person name="Anthouard V."/>
            <person name="Bally P."/>
            <person name="Bourras S."/>
            <person name="Cozijnsen A.J."/>
            <person name="Ciuffetti L.M."/>
            <person name="Degrave A."/>
            <person name="Dilmaghani A."/>
            <person name="Duret L."/>
            <person name="Fudal I."/>
            <person name="Goodwin S.B."/>
            <person name="Gout L."/>
            <person name="Glaser N."/>
            <person name="Linglin J."/>
            <person name="Kema G.H.J."/>
            <person name="Lapalu N."/>
            <person name="Lawrence C.B."/>
            <person name="May K."/>
            <person name="Meyer M."/>
            <person name="Ollivier B."/>
            <person name="Poulain J."/>
            <person name="Schoch C.L."/>
            <person name="Simon A."/>
            <person name="Spatafora J.W."/>
            <person name="Stachowiak A."/>
            <person name="Turgeon B.G."/>
            <person name="Tyler B.M."/>
            <person name="Vincent D."/>
            <person name="Weissenbach J."/>
            <person name="Amselem J."/>
            <person name="Quesneville H."/>
            <person name="Oliver R.P."/>
            <person name="Wincker P."/>
            <person name="Balesdent M.-H."/>
            <person name="Howlett B.J."/>
        </authorList>
    </citation>
    <scope>NUCLEOTIDE SEQUENCE [LARGE SCALE GENOMIC DNA]</scope>
    <source>
        <strain evidence="2">JN3 / isolate v23.1.3 / race Av1-4-5-6-7-8</strain>
    </source>
</reference>
<evidence type="ECO:0000313" key="1">
    <source>
        <dbReference type="EMBL" id="CBX99016.1"/>
    </source>
</evidence>
<evidence type="ECO:0000313" key="2">
    <source>
        <dbReference type="Proteomes" id="UP000002668"/>
    </source>
</evidence>
<organism evidence="1 2">
    <name type="scientific">Leptosphaeria maculans (strain JN3 / isolate v23.1.3 / race Av1-4-5-6-7-8)</name>
    <name type="common">Blackleg fungus</name>
    <name type="synonym">Phoma lingam</name>
    <dbReference type="NCBI Taxonomy" id="985895"/>
    <lineage>
        <taxon>Eukaryota</taxon>
        <taxon>Fungi</taxon>
        <taxon>Dikarya</taxon>
        <taxon>Ascomycota</taxon>
        <taxon>Pezizomycotina</taxon>
        <taxon>Dothideomycetes</taxon>
        <taxon>Pleosporomycetidae</taxon>
        <taxon>Pleosporales</taxon>
        <taxon>Pleosporineae</taxon>
        <taxon>Leptosphaeriaceae</taxon>
        <taxon>Plenodomus</taxon>
        <taxon>Plenodomus lingam/Leptosphaeria maculans species complex</taxon>
    </lineage>
</organism>
<keyword evidence="2" id="KW-1185">Reference proteome</keyword>
<dbReference type="AlphaFoldDB" id="E5A5X1"/>
<sequence>MIIGLIGQKTVCHQLLLFAVAYILRRFQAGATCKLARRARLHLPLISDSEVFQLLLIPTKHLHV</sequence>
<dbReference type="InParanoid" id="E5A5X1"/>
<name>E5A5X1_LEPMJ</name>
<proteinExistence type="predicted"/>
<dbReference type="VEuPathDB" id="FungiDB:LEMA_uP082550.1"/>
<accession>E5A5X1</accession>
<gene>
    <name evidence="1" type="ORF">LEMA_uP082550.1</name>
</gene>
<dbReference type="HOGENOM" id="CLU_2868094_0_0_1"/>